<dbReference type="InterPro" id="IPR001647">
    <property type="entry name" value="HTH_TetR"/>
</dbReference>
<dbReference type="GO" id="GO:0000976">
    <property type="term" value="F:transcription cis-regulatory region binding"/>
    <property type="evidence" value="ECO:0007669"/>
    <property type="project" value="TreeGrafter"/>
</dbReference>
<dbReference type="InterPro" id="IPR011075">
    <property type="entry name" value="TetR_C"/>
</dbReference>
<feature type="DNA-binding region" description="H-T-H motif" evidence="4">
    <location>
        <begin position="48"/>
        <end position="67"/>
    </location>
</feature>
<dbReference type="KEGG" id="sbae:DSM104329_05356"/>
<dbReference type="GO" id="GO:0003700">
    <property type="term" value="F:DNA-binding transcription factor activity"/>
    <property type="evidence" value="ECO:0007669"/>
    <property type="project" value="TreeGrafter"/>
</dbReference>
<dbReference type="InterPro" id="IPR036271">
    <property type="entry name" value="Tet_transcr_reg_TetR-rel_C_sf"/>
</dbReference>
<dbReference type="Pfam" id="PF16859">
    <property type="entry name" value="TetR_C_11"/>
    <property type="match status" value="1"/>
</dbReference>
<dbReference type="PROSITE" id="PS50977">
    <property type="entry name" value="HTH_TETR_2"/>
    <property type="match status" value="1"/>
</dbReference>
<proteinExistence type="predicted"/>
<evidence type="ECO:0000256" key="4">
    <source>
        <dbReference type="PROSITE-ProRule" id="PRU00335"/>
    </source>
</evidence>
<organism evidence="7 8">
    <name type="scientific">Capillimicrobium parvum</name>
    <dbReference type="NCBI Taxonomy" id="2884022"/>
    <lineage>
        <taxon>Bacteria</taxon>
        <taxon>Bacillati</taxon>
        <taxon>Actinomycetota</taxon>
        <taxon>Thermoleophilia</taxon>
        <taxon>Solirubrobacterales</taxon>
        <taxon>Capillimicrobiaceae</taxon>
        <taxon>Capillimicrobium</taxon>
    </lineage>
</organism>
<dbReference type="Gene3D" id="1.10.357.10">
    <property type="entry name" value="Tetracycline Repressor, domain 2"/>
    <property type="match status" value="1"/>
</dbReference>
<dbReference type="PANTHER" id="PTHR30055">
    <property type="entry name" value="HTH-TYPE TRANSCRIPTIONAL REGULATOR RUTR"/>
    <property type="match status" value="1"/>
</dbReference>
<feature type="region of interest" description="Disordered" evidence="5">
    <location>
        <begin position="1"/>
        <end position="26"/>
    </location>
</feature>
<dbReference type="SUPFAM" id="SSF46689">
    <property type="entry name" value="Homeodomain-like"/>
    <property type="match status" value="1"/>
</dbReference>
<dbReference type="AlphaFoldDB" id="A0A9E7C6E2"/>
<evidence type="ECO:0000313" key="8">
    <source>
        <dbReference type="Proteomes" id="UP001162834"/>
    </source>
</evidence>
<feature type="domain" description="HTH tetR-type" evidence="6">
    <location>
        <begin position="25"/>
        <end position="85"/>
    </location>
</feature>
<dbReference type="SUPFAM" id="SSF48498">
    <property type="entry name" value="Tetracyclin repressor-like, C-terminal domain"/>
    <property type="match status" value="1"/>
</dbReference>
<dbReference type="Proteomes" id="UP001162834">
    <property type="component" value="Chromosome"/>
</dbReference>
<keyword evidence="8" id="KW-1185">Reference proteome</keyword>
<gene>
    <name evidence="7" type="ORF">DSM104329_05356</name>
</gene>
<dbReference type="InterPro" id="IPR050109">
    <property type="entry name" value="HTH-type_TetR-like_transc_reg"/>
</dbReference>
<name>A0A9E7C6E2_9ACTN</name>
<dbReference type="InterPro" id="IPR009057">
    <property type="entry name" value="Homeodomain-like_sf"/>
</dbReference>
<keyword evidence="3" id="KW-0804">Transcription</keyword>
<evidence type="ECO:0000256" key="5">
    <source>
        <dbReference type="SAM" id="MobiDB-lite"/>
    </source>
</evidence>
<sequence length="216" mass="23215">MRAESSLEHQPDGSGRRGRGRPPSPGIDRRILDAALELLASGGYAGFRLDELAKRAGVAKTTILRRWPSKAAVAAAAVEQLALQTIDVPASGTLRGDLHALLTSAVAVFTNGGGAFVPRLIRESGHHPEIADLLHTVIHARRLAYRRALNRAIARHELDPGIDQELIIDLLVGPMWTRLLITRERIAKPFVDDIVDAVIRAFPPPADPTPASAAPA</sequence>
<evidence type="ECO:0000256" key="1">
    <source>
        <dbReference type="ARBA" id="ARBA00023015"/>
    </source>
</evidence>
<accession>A0A9E7C6E2</accession>
<dbReference type="Pfam" id="PF00440">
    <property type="entry name" value="TetR_N"/>
    <property type="match status" value="1"/>
</dbReference>
<dbReference type="Gene3D" id="1.10.10.60">
    <property type="entry name" value="Homeodomain-like"/>
    <property type="match status" value="1"/>
</dbReference>
<evidence type="ECO:0000256" key="2">
    <source>
        <dbReference type="ARBA" id="ARBA00023125"/>
    </source>
</evidence>
<dbReference type="EMBL" id="CP087164">
    <property type="protein sequence ID" value="UGS38924.1"/>
    <property type="molecule type" value="Genomic_DNA"/>
</dbReference>
<dbReference type="PANTHER" id="PTHR30055:SF148">
    <property type="entry name" value="TETR-FAMILY TRANSCRIPTIONAL REGULATOR"/>
    <property type="match status" value="1"/>
</dbReference>
<protein>
    <submittedName>
        <fullName evidence="7">HTH-type transcriptional regulator</fullName>
    </submittedName>
</protein>
<keyword evidence="1" id="KW-0805">Transcription regulation</keyword>
<evidence type="ECO:0000256" key="3">
    <source>
        <dbReference type="ARBA" id="ARBA00023163"/>
    </source>
</evidence>
<reference evidence="7" key="1">
    <citation type="journal article" date="2022" name="Int. J. Syst. Evol. Microbiol.">
        <title>Pseudomonas aegrilactucae sp. nov. and Pseudomonas morbosilactucae sp. nov., pathogens causing bacterial rot of lettuce in Japan.</title>
        <authorList>
            <person name="Sawada H."/>
            <person name="Fujikawa T."/>
            <person name="Satou M."/>
        </authorList>
    </citation>
    <scope>NUCLEOTIDE SEQUENCE</scope>
    <source>
        <strain evidence="7">0166_1</strain>
    </source>
</reference>
<dbReference type="PRINTS" id="PR00455">
    <property type="entry name" value="HTHTETR"/>
</dbReference>
<feature type="compositionally biased region" description="Basic and acidic residues" evidence="5">
    <location>
        <begin position="1"/>
        <end position="15"/>
    </location>
</feature>
<evidence type="ECO:0000313" key="7">
    <source>
        <dbReference type="EMBL" id="UGS38924.1"/>
    </source>
</evidence>
<keyword evidence="2 4" id="KW-0238">DNA-binding</keyword>
<evidence type="ECO:0000259" key="6">
    <source>
        <dbReference type="PROSITE" id="PS50977"/>
    </source>
</evidence>